<gene>
    <name evidence="8" type="ORF">DPMN_036196</name>
</gene>
<comment type="caution">
    <text evidence="8">The sequence shown here is derived from an EMBL/GenBank/DDBJ whole genome shotgun (WGS) entry which is preliminary data.</text>
</comment>
<evidence type="ECO:0000256" key="5">
    <source>
        <dbReference type="ARBA" id="ARBA00022490"/>
    </source>
</evidence>
<reference evidence="8" key="1">
    <citation type="journal article" date="2019" name="bioRxiv">
        <title>The Genome of the Zebra Mussel, Dreissena polymorpha: A Resource for Invasive Species Research.</title>
        <authorList>
            <person name="McCartney M.A."/>
            <person name="Auch B."/>
            <person name="Kono T."/>
            <person name="Mallez S."/>
            <person name="Zhang Y."/>
            <person name="Obille A."/>
            <person name="Becker A."/>
            <person name="Abrahante J.E."/>
            <person name="Garbe J."/>
            <person name="Badalamenti J.P."/>
            <person name="Herman A."/>
            <person name="Mangelson H."/>
            <person name="Liachko I."/>
            <person name="Sullivan S."/>
            <person name="Sone E.D."/>
            <person name="Koren S."/>
            <person name="Silverstein K.A.T."/>
            <person name="Beckman K.B."/>
            <person name="Gohl D.M."/>
        </authorList>
    </citation>
    <scope>NUCLEOTIDE SEQUENCE</scope>
    <source>
        <strain evidence="8">Duluth1</strain>
        <tissue evidence="8">Whole animal</tissue>
    </source>
</reference>
<accession>A0A9D4RNL7</accession>
<dbReference type="SUPFAM" id="SSF48371">
    <property type="entry name" value="ARM repeat"/>
    <property type="match status" value="1"/>
</dbReference>
<sequence>PTNDGFYNCLDIWSTFLDYLFTKAKGRPSEIQAIIDRYKDALMSLVSHILQKLQFKYNQTQLEELDDETLDYDEETEWQHFLRHCLELVAKVAEILTAETFQILYTPFQEAMHIYFELERHIATGTEKRRLNIRGENDCRRLHCSLRDLSSLLQGLGRLADHFIAEKFRERFSDGHVLIERLVNMVVYGSRVKLFELTSTEQSVLQTDLIEVHAQALAAIKPFCHWLLQFYNESSSYPDQRLKFTEMLTTLLGAVTRLFDQSIPDKISHSAAHLLSSLVSTVRPNFLLQVPCIQGLYNSASQGVYRGCIQEIQLLLYRSLSLYLLLPWNNVPDAEQDWASRASHHQTFCHQMAAPLLHLKDTSMLINNKVAQEEAKPVLHTCLRLLVDWVEGVSGEVVKAKQICYQSMADIVNITLNVFPVFIHQPEVLEDILAFFLALFQSCRVQMGIPFTEQTIQTFMALFNKEQLAETLSHESGAAHRVIEKFLKILQIIVQEPGASFKRFLPSIINICIEYIYPVLAQRPSPDMKQVLYELLHELLMNNWRYFFKGSVLTALNSKEETLENEQQFVAIMQSYGQSFLQTDITVFRQNLESLEKLNSKWRLYKKPIFYSGMQTQFMNVLLQVLVHKSHDLLQEEIVVTVYNMASVDFDRFYGEFLPQFLTGCERLDGTQKNMLTSNFKPEKDLPTFTQSLQRFVNDLRYYRLLNTGLPEGSVQFS</sequence>
<feature type="non-terminal residue" evidence="8">
    <location>
        <position position="1"/>
    </location>
</feature>
<dbReference type="GO" id="GO:0005737">
    <property type="term" value="C:cytoplasm"/>
    <property type="evidence" value="ECO:0007669"/>
    <property type="project" value="UniProtKB-SubCell"/>
</dbReference>
<dbReference type="PANTHER" id="PTHR21452">
    <property type="entry name" value="EXPORTIN-6"/>
    <property type="match status" value="1"/>
</dbReference>
<evidence type="ECO:0000313" key="9">
    <source>
        <dbReference type="Proteomes" id="UP000828390"/>
    </source>
</evidence>
<dbReference type="GO" id="GO:0005049">
    <property type="term" value="F:nuclear export signal receptor activity"/>
    <property type="evidence" value="ECO:0007669"/>
    <property type="project" value="InterPro"/>
</dbReference>
<evidence type="ECO:0000256" key="2">
    <source>
        <dbReference type="ARBA" id="ARBA00004496"/>
    </source>
</evidence>
<dbReference type="EMBL" id="JAIWYP010000002">
    <property type="protein sequence ID" value="KAH3872972.1"/>
    <property type="molecule type" value="Genomic_DNA"/>
</dbReference>
<dbReference type="GO" id="GO:0005634">
    <property type="term" value="C:nucleus"/>
    <property type="evidence" value="ECO:0007669"/>
    <property type="project" value="UniProtKB-SubCell"/>
</dbReference>
<dbReference type="Proteomes" id="UP000828390">
    <property type="component" value="Unassembled WGS sequence"/>
</dbReference>
<evidence type="ECO:0008006" key="10">
    <source>
        <dbReference type="Google" id="ProtNLM"/>
    </source>
</evidence>
<dbReference type="Gene3D" id="1.25.10.10">
    <property type="entry name" value="Leucine-rich Repeat Variant"/>
    <property type="match status" value="1"/>
</dbReference>
<evidence type="ECO:0000256" key="7">
    <source>
        <dbReference type="ARBA" id="ARBA00023242"/>
    </source>
</evidence>
<evidence type="ECO:0000256" key="6">
    <source>
        <dbReference type="ARBA" id="ARBA00022927"/>
    </source>
</evidence>
<comment type="subcellular location">
    <subcellularLocation>
        <location evidence="2">Cytoplasm</location>
    </subcellularLocation>
    <subcellularLocation>
        <location evidence="1">Nucleus</location>
    </subcellularLocation>
</comment>
<name>A0A9D4RNL7_DREPO</name>
<reference evidence="8" key="2">
    <citation type="submission" date="2020-11" db="EMBL/GenBank/DDBJ databases">
        <authorList>
            <person name="McCartney M.A."/>
            <person name="Auch B."/>
            <person name="Kono T."/>
            <person name="Mallez S."/>
            <person name="Becker A."/>
            <person name="Gohl D.M."/>
            <person name="Silverstein K.A.T."/>
            <person name="Koren S."/>
            <person name="Bechman K.B."/>
            <person name="Herman A."/>
            <person name="Abrahante J.E."/>
            <person name="Garbe J."/>
        </authorList>
    </citation>
    <scope>NUCLEOTIDE SEQUENCE</scope>
    <source>
        <strain evidence="8">Duluth1</strain>
        <tissue evidence="8">Whole animal</tissue>
    </source>
</reference>
<keyword evidence="4" id="KW-0813">Transport</keyword>
<dbReference type="InterPro" id="IPR040016">
    <property type="entry name" value="XPO6"/>
</dbReference>
<organism evidence="8 9">
    <name type="scientific">Dreissena polymorpha</name>
    <name type="common">Zebra mussel</name>
    <name type="synonym">Mytilus polymorpha</name>
    <dbReference type="NCBI Taxonomy" id="45954"/>
    <lineage>
        <taxon>Eukaryota</taxon>
        <taxon>Metazoa</taxon>
        <taxon>Spiralia</taxon>
        <taxon>Lophotrochozoa</taxon>
        <taxon>Mollusca</taxon>
        <taxon>Bivalvia</taxon>
        <taxon>Autobranchia</taxon>
        <taxon>Heteroconchia</taxon>
        <taxon>Euheterodonta</taxon>
        <taxon>Imparidentia</taxon>
        <taxon>Neoheterodontei</taxon>
        <taxon>Myida</taxon>
        <taxon>Dreissenoidea</taxon>
        <taxon>Dreissenidae</taxon>
        <taxon>Dreissena</taxon>
    </lineage>
</organism>
<keyword evidence="5" id="KW-0963">Cytoplasm</keyword>
<dbReference type="InterPro" id="IPR011989">
    <property type="entry name" value="ARM-like"/>
</dbReference>
<dbReference type="AlphaFoldDB" id="A0A9D4RNL7"/>
<evidence type="ECO:0000313" key="8">
    <source>
        <dbReference type="EMBL" id="KAH3872972.1"/>
    </source>
</evidence>
<dbReference type="InterPro" id="IPR016024">
    <property type="entry name" value="ARM-type_fold"/>
</dbReference>
<keyword evidence="9" id="KW-1185">Reference proteome</keyword>
<dbReference type="GO" id="GO:0006611">
    <property type="term" value="P:protein export from nucleus"/>
    <property type="evidence" value="ECO:0007669"/>
    <property type="project" value="InterPro"/>
</dbReference>
<keyword evidence="6" id="KW-0653">Protein transport</keyword>
<evidence type="ECO:0000256" key="3">
    <source>
        <dbReference type="ARBA" id="ARBA00009466"/>
    </source>
</evidence>
<evidence type="ECO:0000256" key="4">
    <source>
        <dbReference type="ARBA" id="ARBA00022448"/>
    </source>
</evidence>
<comment type="similarity">
    <text evidence="3">Belongs to the exportin family.</text>
</comment>
<evidence type="ECO:0000256" key="1">
    <source>
        <dbReference type="ARBA" id="ARBA00004123"/>
    </source>
</evidence>
<dbReference type="PANTHER" id="PTHR21452:SF4">
    <property type="entry name" value="EXPORTIN-6"/>
    <property type="match status" value="1"/>
</dbReference>
<proteinExistence type="inferred from homology"/>
<protein>
    <recommendedName>
        <fullName evidence="10">Exportin-6</fullName>
    </recommendedName>
</protein>
<keyword evidence="7" id="KW-0539">Nucleus</keyword>